<sequence>MTPSAARPRVLTLGETMALMRTEGIGSLAHAHHLALGIGGAESNLAIGLARAGIDVTWVSRVGADALGERVLREVRAEGVDVRAAVDPDAPTGLMIKAKPTSATTTVQYFRAGSAASRMSSADVPDELLAAASLLHVGGVTTLLSPGAAATVEDAVRRARAAGVAVSFDVNHRPSLAPPGGVREVYTRLAAGADVVFGGLEELALIAPEGTDPEDPEALLRALDAHLESLSPDDAGTGGRELVAKLGGDGAASLVDGHLTRHDGFTVPVVDTVGAGDAFVAGYLAARLTGADPAERLLRGNAHGALLCMSPGDWESAPRPADLQRFLDPDGDPVSR</sequence>
<dbReference type="PANTHER" id="PTHR43085:SF1">
    <property type="entry name" value="PSEUDOURIDINE KINASE-RELATED"/>
    <property type="match status" value="1"/>
</dbReference>
<dbReference type="EMBL" id="JDYK01000024">
    <property type="protein sequence ID" value="EWS79781.1"/>
    <property type="molecule type" value="Genomic_DNA"/>
</dbReference>
<keyword evidence="5" id="KW-0067">ATP-binding</keyword>
<dbReference type="Proteomes" id="UP000023067">
    <property type="component" value="Unassembled WGS sequence"/>
</dbReference>
<dbReference type="Pfam" id="PF00294">
    <property type="entry name" value="PfkB"/>
    <property type="match status" value="1"/>
</dbReference>
<accession>Z9JPQ7</accession>
<keyword evidence="2" id="KW-0808">Transferase</keyword>
<comment type="caution">
    <text evidence="7">The sequence shown here is derived from an EMBL/GenBank/DDBJ whole genome shotgun (WGS) entry which is preliminary data.</text>
</comment>
<dbReference type="GO" id="GO:0005524">
    <property type="term" value="F:ATP binding"/>
    <property type="evidence" value="ECO:0007669"/>
    <property type="project" value="UniProtKB-KW"/>
</dbReference>
<dbReference type="OrthoDB" id="9808601at2"/>
<dbReference type="Gene3D" id="3.40.1190.20">
    <property type="match status" value="1"/>
</dbReference>
<dbReference type="InterPro" id="IPR029056">
    <property type="entry name" value="Ribokinase-like"/>
</dbReference>
<keyword evidence="3" id="KW-0547">Nucleotide-binding</keyword>
<evidence type="ECO:0000259" key="6">
    <source>
        <dbReference type="Pfam" id="PF00294"/>
    </source>
</evidence>
<dbReference type="InterPro" id="IPR050306">
    <property type="entry name" value="PfkB_Carbo_kinase"/>
</dbReference>
<keyword evidence="8" id="KW-1185">Reference proteome</keyword>
<name>Z9JPQ7_9MICO</name>
<dbReference type="PROSITE" id="PS00584">
    <property type="entry name" value="PFKB_KINASES_2"/>
    <property type="match status" value="1"/>
</dbReference>
<protein>
    <submittedName>
        <fullName evidence="7">Ribokinase</fullName>
    </submittedName>
</protein>
<dbReference type="eggNOG" id="COG0524">
    <property type="taxonomic scope" value="Bacteria"/>
</dbReference>
<dbReference type="STRING" id="396014.BF93_09390"/>
<reference evidence="7 8" key="1">
    <citation type="submission" date="2014-02" db="EMBL/GenBank/DDBJ databases">
        <title>Genome sequence of Brachybacterium phenoliresistens strain W13A50.</title>
        <authorList>
            <person name="Wang X."/>
        </authorList>
    </citation>
    <scope>NUCLEOTIDE SEQUENCE [LARGE SCALE GENOMIC DNA]</scope>
    <source>
        <strain evidence="7 8">W13A50</strain>
    </source>
</reference>
<proteinExistence type="inferred from homology"/>
<dbReference type="GO" id="GO:0016301">
    <property type="term" value="F:kinase activity"/>
    <property type="evidence" value="ECO:0007669"/>
    <property type="project" value="UniProtKB-KW"/>
</dbReference>
<evidence type="ECO:0000256" key="4">
    <source>
        <dbReference type="ARBA" id="ARBA00022777"/>
    </source>
</evidence>
<dbReference type="RefSeq" id="WP_038374278.1">
    <property type="nucleotide sequence ID" value="NZ_KK070007.1"/>
</dbReference>
<gene>
    <name evidence="7" type="ORF">BF93_09390</name>
</gene>
<evidence type="ECO:0000256" key="1">
    <source>
        <dbReference type="ARBA" id="ARBA00010688"/>
    </source>
</evidence>
<dbReference type="PATRIC" id="fig|396014.3.peg.3374"/>
<dbReference type="InterPro" id="IPR002173">
    <property type="entry name" value="Carboh/pur_kinase_PfkB_CS"/>
</dbReference>
<keyword evidence="4 7" id="KW-0418">Kinase</keyword>
<evidence type="ECO:0000313" key="8">
    <source>
        <dbReference type="Proteomes" id="UP000023067"/>
    </source>
</evidence>
<evidence type="ECO:0000313" key="7">
    <source>
        <dbReference type="EMBL" id="EWS79781.1"/>
    </source>
</evidence>
<evidence type="ECO:0000256" key="5">
    <source>
        <dbReference type="ARBA" id="ARBA00022840"/>
    </source>
</evidence>
<organism evidence="7 8">
    <name type="scientific">Brachybacterium phenoliresistens</name>
    <dbReference type="NCBI Taxonomy" id="396014"/>
    <lineage>
        <taxon>Bacteria</taxon>
        <taxon>Bacillati</taxon>
        <taxon>Actinomycetota</taxon>
        <taxon>Actinomycetes</taxon>
        <taxon>Micrococcales</taxon>
        <taxon>Dermabacteraceae</taxon>
        <taxon>Brachybacterium</taxon>
    </lineage>
</organism>
<evidence type="ECO:0000256" key="2">
    <source>
        <dbReference type="ARBA" id="ARBA00022679"/>
    </source>
</evidence>
<evidence type="ECO:0000256" key="3">
    <source>
        <dbReference type="ARBA" id="ARBA00022741"/>
    </source>
</evidence>
<dbReference type="InterPro" id="IPR011611">
    <property type="entry name" value="PfkB_dom"/>
</dbReference>
<dbReference type="SUPFAM" id="SSF53613">
    <property type="entry name" value="Ribokinase-like"/>
    <property type="match status" value="1"/>
</dbReference>
<dbReference type="CDD" id="cd01166">
    <property type="entry name" value="KdgK"/>
    <property type="match status" value="1"/>
</dbReference>
<feature type="domain" description="Carbohydrate kinase PfkB" evidence="6">
    <location>
        <begin position="9"/>
        <end position="317"/>
    </location>
</feature>
<dbReference type="PANTHER" id="PTHR43085">
    <property type="entry name" value="HEXOKINASE FAMILY MEMBER"/>
    <property type="match status" value="1"/>
</dbReference>
<dbReference type="HOGENOM" id="CLU_027634_6_0_11"/>
<comment type="similarity">
    <text evidence="1">Belongs to the carbohydrate kinase PfkB family.</text>
</comment>
<dbReference type="AlphaFoldDB" id="Z9JPQ7"/>